<protein>
    <submittedName>
        <fullName evidence="1">Uncharacterized protein</fullName>
    </submittedName>
</protein>
<comment type="caution">
    <text evidence="1">The sequence shown here is derived from an EMBL/GenBank/DDBJ whole genome shotgun (WGS) entry which is preliminary data.</text>
</comment>
<name>A0ACC1QIK5_9HYPO</name>
<keyword evidence="2" id="KW-1185">Reference proteome</keyword>
<organism evidence="1 2">
    <name type="scientific">Lecanicillium saksenae</name>
    <dbReference type="NCBI Taxonomy" id="468837"/>
    <lineage>
        <taxon>Eukaryota</taxon>
        <taxon>Fungi</taxon>
        <taxon>Dikarya</taxon>
        <taxon>Ascomycota</taxon>
        <taxon>Pezizomycotina</taxon>
        <taxon>Sordariomycetes</taxon>
        <taxon>Hypocreomycetidae</taxon>
        <taxon>Hypocreales</taxon>
        <taxon>Cordycipitaceae</taxon>
        <taxon>Lecanicillium</taxon>
    </lineage>
</organism>
<reference evidence="1" key="1">
    <citation type="submission" date="2022-07" db="EMBL/GenBank/DDBJ databases">
        <title>Genome Sequence of Lecanicillium saksenae.</title>
        <authorList>
            <person name="Buettner E."/>
        </authorList>
    </citation>
    <scope>NUCLEOTIDE SEQUENCE</scope>
    <source>
        <strain evidence="1">VT-O1</strain>
    </source>
</reference>
<evidence type="ECO:0000313" key="1">
    <source>
        <dbReference type="EMBL" id="KAJ3476104.1"/>
    </source>
</evidence>
<evidence type="ECO:0000313" key="2">
    <source>
        <dbReference type="Proteomes" id="UP001148737"/>
    </source>
</evidence>
<sequence>MLRDYTERVPNVEVTDQEILKQMQATGRERGPWNHALEGMIEQVQNGELGSEEVADYLLSIIRHQAEETLGGLLVRGVGLRNGHPAMITKRTPTVLVDCFFLKSMATLTGTSCAAFALMVLQGHGKEAGVFAPEDWAEPAKFYQALRDLGVPNEEIIEDHVY</sequence>
<proteinExistence type="predicted"/>
<dbReference type="Proteomes" id="UP001148737">
    <property type="component" value="Unassembled WGS sequence"/>
</dbReference>
<accession>A0ACC1QIK5</accession>
<dbReference type="EMBL" id="JANAKD010001847">
    <property type="protein sequence ID" value="KAJ3476104.1"/>
    <property type="molecule type" value="Genomic_DNA"/>
</dbReference>
<gene>
    <name evidence="1" type="ORF">NLG97_g9231</name>
</gene>